<proteinExistence type="inferred from homology"/>
<reference evidence="3 4" key="1">
    <citation type="journal article" date="2013" name="PLoS ONE">
        <title>The first genomic and proteomic characterization of a deep-sea sulfate reducer: insights into the piezophilic lifestyle of Desulfovibrio piezophilus.</title>
        <authorList>
            <person name="Pradel N."/>
            <person name="Ji B."/>
            <person name="Gimenez G."/>
            <person name="Talla E."/>
            <person name="Lenoble P."/>
            <person name="Garel M."/>
            <person name="Tamburini C."/>
            <person name="Fourquet P."/>
            <person name="Lebrun R."/>
            <person name="Bertin P."/>
            <person name="Denis Y."/>
            <person name="Pophillat M."/>
            <person name="Barbe V."/>
            <person name="Ollivier B."/>
            <person name="Dolla A."/>
        </authorList>
    </citation>
    <scope>NUCLEOTIDE SEQUENCE [LARGE SCALE GENOMIC DNA]</scope>
    <source>
        <strain evidence="4">DSM 10523 / SB164P1</strain>
    </source>
</reference>
<reference evidence="4" key="2">
    <citation type="journal article" date="2013" name="Stand. Genomic Sci.">
        <title>Complete genome sequence of Desulfocapsa sulfexigens, a marine deltaproteobacterium specialized in disproportionating inorganic sulfur compounds.</title>
        <authorList>
            <person name="Finster K.W."/>
            <person name="Kjeldsen K.U."/>
            <person name="Kube M."/>
            <person name="Reinhardt R."/>
            <person name="Mussmann M."/>
            <person name="Amann R."/>
            <person name="Schreiber L."/>
        </authorList>
    </citation>
    <scope>NUCLEOTIDE SEQUENCE [LARGE SCALE GENOMIC DNA]</scope>
    <source>
        <strain evidence="4">DSM 10523 / SB164P1</strain>
    </source>
</reference>
<dbReference type="HAMAP" id="MF_00055">
    <property type="entry name" value="MEMO1"/>
    <property type="match status" value="1"/>
</dbReference>
<dbReference type="Pfam" id="PF01875">
    <property type="entry name" value="Memo"/>
    <property type="match status" value="1"/>
</dbReference>
<dbReference type="Gene3D" id="3.40.830.10">
    <property type="entry name" value="LigB-like"/>
    <property type="match status" value="1"/>
</dbReference>
<dbReference type="EMBL" id="FO203427">
    <property type="protein sequence ID" value="CCH48010.1"/>
    <property type="molecule type" value="Genomic_DNA"/>
</dbReference>
<name>M1WLK2_PSEP2</name>
<dbReference type="OrthoDB" id="9785549at2"/>
<dbReference type="HOGENOM" id="CLU_038085_2_0_7"/>
<evidence type="ECO:0000313" key="3">
    <source>
        <dbReference type="EMBL" id="CCH48010.1"/>
    </source>
</evidence>
<protein>
    <recommendedName>
        <fullName evidence="2">MEMO1 family protein BN4_10773</fullName>
    </recommendedName>
</protein>
<dbReference type="eggNOG" id="COG1355">
    <property type="taxonomic scope" value="Bacteria"/>
</dbReference>
<dbReference type="InterPro" id="IPR002737">
    <property type="entry name" value="MEMO1_fam"/>
</dbReference>
<evidence type="ECO:0000256" key="2">
    <source>
        <dbReference type="HAMAP-Rule" id="MF_00055"/>
    </source>
</evidence>
<sequence>MHREPVVAGRFYEADPTRLNTVLDGYLSGAVRRTEPTILAMVPHAGYVYSGALCGQTLGTASLASTVLLLGPNHTGRGKQFSLWPEGEWAIPGGNVPIDTSLATVLLESNSMLSADTEAHIGEHSLEVVLPFLKHMNPDTTFVPIALSANRFEAMEEIGRTIGDVIQAFERPVSIIVSSDMSHYISHEKAQEMDSMALEACVELDPLALFTTVREKRISMCGVLPMTCGLVAARVLGAHSGELVGYTTSGDVTGDLAQVVGYAGILVS</sequence>
<dbReference type="RefSeq" id="WP_015414064.1">
    <property type="nucleotide sequence ID" value="NC_020409.1"/>
</dbReference>
<dbReference type="NCBIfam" id="TIGR04336">
    <property type="entry name" value="AmmeMemoSam_B"/>
    <property type="match status" value="1"/>
</dbReference>
<dbReference type="BioCyc" id="DPIE1322246:BN4_RS03965-MONOMER"/>
<dbReference type="KEGG" id="dpi:BN4_10773"/>
<gene>
    <name evidence="3" type="ordered locus">BN4_10773</name>
</gene>
<dbReference type="AlphaFoldDB" id="M1WLK2"/>
<keyword evidence="4" id="KW-1185">Reference proteome</keyword>
<evidence type="ECO:0000256" key="1">
    <source>
        <dbReference type="ARBA" id="ARBA00006315"/>
    </source>
</evidence>
<dbReference type="STRING" id="1322246.BN4_10773"/>
<dbReference type="Proteomes" id="UP000011724">
    <property type="component" value="Chromosome"/>
</dbReference>
<organism evidence="3 4">
    <name type="scientific">Pseudodesulfovibrio piezophilus (strain DSM 21447 / JCM 15486 / C1TLV30)</name>
    <name type="common">Desulfovibrio piezophilus</name>
    <dbReference type="NCBI Taxonomy" id="1322246"/>
    <lineage>
        <taxon>Bacteria</taxon>
        <taxon>Pseudomonadati</taxon>
        <taxon>Thermodesulfobacteriota</taxon>
        <taxon>Desulfovibrionia</taxon>
        <taxon>Desulfovibrionales</taxon>
        <taxon>Desulfovibrionaceae</taxon>
    </lineage>
</organism>
<dbReference type="CDD" id="cd07361">
    <property type="entry name" value="MEMO_like"/>
    <property type="match status" value="1"/>
</dbReference>
<dbReference type="PATRIC" id="fig|879567.3.peg.797"/>
<evidence type="ECO:0000313" key="4">
    <source>
        <dbReference type="Proteomes" id="UP000011724"/>
    </source>
</evidence>
<dbReference type="SUPFAM" id="SSF53213">
    <property type="entry name" value="LigB-like"/>
    <property type="match status" value="1"/>
</dbReference>
<dbReference type="PANTHER" id="PTHR11060:SF0">
    <property type="entry name" value="PROTEIN MEMO1"/>
    <property type="match status" value="1"/>
</dbReference>
<comment type="similarity">
    <text evidence="1 2">Belongs to the MEMO1 family.</text>
</comment>
<accession>M1WLK2</accession>
<dbReference type="PANTHER" id="PTHR11060">
    <property type="entry name" value="PROTEIN MEMO1"/>
    <property type="match status" value="1"/>
</dbReference>